<evidence type="ECO:0000313" key="3">
    <source>
        <dbReference type="Proteomes" id="UP001142055"/>
    </source>
</evidence>
<dbReference type="AlphaFoldDB" id="A0A9Q0RTN4"/>
<proteinExistence type="predicted"/>
<accession>A0A9Q0RTN4</accession>
<name>A0A9Q0RTN4_BLOTA</name>
<comment type="caution">
    <text evidence="2">The sequence shown here is derived from an EMBL/GenBank/DDBJ whole genome shotgun (WGS) entry which is preliminary data.</text>
</comment>
<evidence type="ECO:0000256" key="1">
    <source>
        <dbReference type="SAM" id="MobiDB-lite"/>
    </source>
</evidence>
<feature type="region of interest" description="Disordered" evidence="1">
    <location>
        <begin position="240"/>
        <end position="259"/>
    </location>
</feature>
<dbReference type="Proteomes" id="UP001142055">
    <property type="component" value="Chromosome 1"/>
</dbReference>
<organism evidence="2 3">
    <name type="scientific">Blomia tropicalis</name>
    <name type="common">Mite</name>
    <dbReference type="NCBI Taxonomy" id="40697"/>
    <lineage>
        <taxon>Eukaryota</taxon>
        <taxon>Metazoa</taxon>
        <taxon>Ecdysozoa</taxon>
        <taxon>Arthropoda</taxon>
        <taxon>Chelicerata</taxon>
        <taxon>Arachnida</taxon>
        <taxon>Acari</taxon>
        <taxon>Acariformes</taxon>
        <taxon>Sarcoptiformes</taxon>
        <taxon>Astigmata</taxon>
        <taxon>Glycyphagoidea</taxon>
        <taxon>Echimyopodidae</taxon>
        <taxon>Blomia</taxon>
    </lineage>
</organism>
<sequence>MGNWFTTELSDRHQSDTNLQRARVSSLILKSGFHLDYHLRRLFIDLATNPHTNEIRVIEVGLDFDRKCFRLIYPIHRFHFGWRHDYNCYIHTAMNVGVPCYIFLQLDLFDHSYSPEWVFIFYAPNRAMGAPMNEHLIINLESYVQLEPYIRETFSMPIIYSYKAECETHLKLARIVEIVDRARLDKVVAAADEEEEEKEEAVENGKTSTKLYDLLKKQKDRMSTKFSIGKRSIRSFSLATTDPKMNGASSFRANPLTPIPEESFQNRSFSLI</sequence>
<keyword evidence="3" id="KW-1185">Reference proteome</keyword>
<evidence type="ECO:0000313" key="2">
    <source>
        <dbReference type="EMBL" id="KAJ6225611.1"/>
    </source>
</evidence>
<reference evidence="2" key="1">
    <citation type="submission" date="2022-12" db="EMBL/GenBank/DDBJ databases">
        <title>Genome assemblies of Blomia tropicalis.</title>
        <authorList>
            <person name="Cui Y."/>
        </authorList>
    </citation>
    <scope>NUCLEOTIDE SEQUENCE</scope>
    <source>
        <tissue evidence="2">Adult mites</tissue>
    </source>
</reference>
<protein>
    <submittedName>
        <fullName evidence="2">Uncharacterized protein</fullName>
    </submittedName>
</protein>
<dbReference type="EMBL" id="JAPWDV010000001">
    <property type="protein sequence ID" value="KAJ6225611.1"/>
    <property type="molecule type" value="Genomic_DNA"/>
</dbReference>
<gene>
    <name evidence="2" type="ORF">RDWZM_004156</name>
</gene>